<comment type="similarity">
    <text evidence="1">Belongs to the MYG1 family.</text>
</comment>
<dbReference type="STRING" id="747676.F4RGW8"/>
<dbReference type="GO" id="GO:0005634">
    <property type="term" value="C:nucleus"/>
    <property type="evidence" value="ECO:0007669"/>
    <property type="project" value="TreeGrafter"/>
</dbReference>
<dbReference type="Pfam" id="PF03690">
    <property type="entry name" value="MYG1_exonuc"/>
    <property type="match status" value="1"/>
</dbReference>
<gene>
    <name evidence="2" type="ORF">MELLADRAFT_84868</name>
</gene>
<proteinExistence type="inferred from homology"/>
<organism evidence="3">
    <name type="scientific">Melampsora larici-populina (strain 98AG31 / pathotype 3-4-7)</name>
    <name type="common">Poplar leaf rust fungus</name>
    <dbReference type="NCBI Taxonomy" id="747676"/>
    <lineage>
        <taxon>Eukaryota</taxon>
        <taxon>Fungi</taxon>
        <taxon>Dikarya</taxon>
        <taxon>Basidiomycota</taxon>
        <taxon>Pucciniomycotina</taxon>
        <taxon>Pucciniomycetes</taxon>
        <taxon>Pucciniales</taxon>
        <taxon>Melampsoraceae</taxon>
        <taxon>Melampsora</taxon>
    </lineage>
</organism>
<dbReference type="eggNOG" id="KOG2948">
    <property type="taxonomic scope" value="Eukaryota"/>
</dbReference>
<dbReference type="Proteomes" id="UP000001072">
    <property type="component" value="Unassembled WGS sequence"/>
</dbReference>
<dbReference type="GO" id="GO:0005737">
    <property type="term" value="C:cytoplasm"/>
    <property type="evidence" value="ECO:0007669"/>
    <property type="project" value="TreeGrafter"/>
</dbReference>
<accession>F4RGW8</accession>
<dbReference type="HOGENOM" id="CLU_1384432_0_0_1"/>
<dbReference type="AlphaFoldDB" id="F4RGW8"/>
<dbReference type="RefSeq" id="XP_007408321.1">
    <property type="nucleotide sequence ID" value="XM_007408259.1"/>
</dbReference>
<dbReference type="PANTHER" id="PTHR11215">
    <property type="entry name" value="METAL DEPENDENT HYDROLASE - RELATED"/>
    <property type="match status" value="1"/>
</dbReference>
<dbReference type="InParanoid" id="F4RGW8"/>
<dbReference type="EMBL" id="GL883101">
    <property type="protein sequence ID" value="EGG08123.1"/>
    <property type="molecule type" value="Genomic_DNA"/>
</dbReference>
<protein>
    <submittedName>
        <fullName evidence="2">Uncharacterized protein</fullName>
    </submittedName>
</protein>
<dbReference type="KEGG" id="mlr:MELLADRAFT_84868"/>
<keyword evidence="3" id="KW-1185">Reference proteome</keyword>
<dbReference type="GeneID" id="18933641"/>
<name>F4RGW8_MELLP</name>
<reference evidence="3" key="1">
    <citation type="journal article" date="2011" name="Proc. Natl. Acad. Sci. U.S.A.">
        <title>Obligate biotrophy features unraveled by the genomic analysis of rust fungi.</title>
        <authorList>
            <person name="Duplessis S."/>
            <person name="Cuomo C.A."/>
            <person name="Lin Y.-C."/>
            <person name="Aerts A."/>
            <person name="Tisserant E."/>
            <person name="Veneault-Fourrey C."/>
            <person name="Joly D.L."/>
            <person name="Hacquard S."/>
            <person name="Amselem J."/>
            <person name="Cantarel B.L."/>
            <person name="Chiu R."/>
            <person name="Coutinho P.M."/>
            <person name="Feau N."/>
            <person name="Field M."/>
            <person name="Frey P."/>
            <person name="Gelhaye E."/>
            <person name="Goldberg J."/>
            <person name="Grabherr M.G."/>
            <person name="Kodira C.D."/>
            <person name="Kohler A."/>
            <person name="Kuees U."/>
            <person name="Lindquist E.A."/>
            <person name="Lucas S.M."/>
            <person name="Mago R."/>
            <person name="Mauceli E."/>
            <person name="Morin E."/>
            <person name="Murat C."/>
            <person name="Pangilinan J.L."/>
            <person name="Park R."/>
            <person name="Pearson M."/>
            <person name="Quesneville H."/>
            <person name="Rouhier N."/>
            <person name="Sakthikumar S."/>
            <person name="Salamov A.A."/>
            <person name="Schmutz J."/>
            <person name="Selles B."/>
            <person name="Shapiro H."/>
            <person name="Tanguay P."/>
            <person name="Tuskan G.A."/>
            <person name="Henrissat B."/>
            <person name="Van de Peer Y."/>
            <person name="Rouze P."/>
            <person name="Ellis J.G."/>
            <person name="Dodds P.N."/>
            <person name="Schein J.E."/>
            <person name="Zhong S."/>
            <person name="Hamelin R.C."/>
            <person name="Grigoriev I.V."/>
            <person name="Szabo L.J."/>
            <person name="Martin F."/>
        </authorList>
    </citation>
    <scope>NUCLEOTIDE SEQUENCE [LARGE SCALE GENOMIC DNA]</scope>
    <source>
        <strain evidence="3">98AG31 / pathotype 3-4-7</strain>
    </source>
</reference>
<dbReference type="PANTHER" id="PTHR11215:SF1">
    <property type="entry name" value="MYG1 EXONUCLEASE"/>
    <property type="match status" value="1"/>
</dbReference>
<evidence type="ECO:0000313" key="2">
    <source>
        <dbReference type="EMBL" id="EGG08123.1"/>
    </source>
</evidence>
<sequence>MVSYLGSNSSNRLNALFNRGFIAQIRPNQSFHRPNYTPHRPKIIFVRVKSNRIIRLNIQSADVTPSPVSQEHNLMLRPRESMQRIYQTHLNTFKWYSFDVGAEYKTDAHRHDHHQRGFNETYPTSHFTKLSSTGLIYKYSGKQIIATHLKLESDDKSLPILMAKMYDDFVEAIDGVDNGITQYEAVNPGGKPAEVKV</sequence>
<dbReference type="VEuPathDB" id="FungiDB:MELLADRAFT_84868"/>
<dbReference type="OrthoDB" id="10265310at2759"/>
<evidence type="ECO:0000256" key="1">
    <source>
        <dbReference type="ARBA" id="ARBA00010105"/>
    </source>
</evidence>
<evidence type="ECO:0000313" key="3">
    <source>
        <dbReference type="Proteomes" id="UP000001072"/>
    </source>
</evidence>
<dbReference type="InterPro" id="IPR003226">
    <property type="entry name" value="MYG1_exonuclease"/>
</dbReference>